<dbReference type="Pfam" id="PF15632">
    <property type="entry name" value="ATPgrasp_Ter"/>
    <property type="match status" value="1"/>
</dbReference>
<dbReference type="GO" id="GO:0046872">
    <property type="term" value="F:metal ion binding"/>
    <property type="evidence" value="ECO:0007669"/>
    <property type="project" value="InterPro"/>
</dbReference>
<evidence type="ECO:0000313" key="4">
    <source>
        <dbReference type="Proteomes" id="UP000198848"/>
    </source>
</evidence>
<keyword evidence="1" id="KW-0547">Nucleotide-binding</keyword>
<dbReference type="GO" id="GO:0005524">
    <property type="term" value="F:ATP binding"/>
    <property type="evidence" value="ECO:0007669"/>
    <property type="project" value="UniProtKB-UniRule"/>
</dbReference>
<keyword evidence="4" id="KW-1185">Reference proteome</keyword>
<dbReference type="Gene3D" id="3.40.50.20">
    <property type="match status" value="1"/>
</dbReference>
<dbReference type="InterPro" id="IPR011761">
    <property type="entry name" value="ATP-grasp"/>
</dbReference>
<dbReference type="EMBL" id="FNLC01000002">
    <property type="protein sequence ID" value="SDQ96676.1"/>
    <property type="molecule type" value="Genomic_DNA"/>
</dbReference>
<protein>
    <submittedName>
        <fullName evidence="3">Predicted ATP-dependent carboligase, ATP-grasp superfamily</fullName>
    </submittedName>
</protein>
<evidence type="ECO:0000256" key="1">
    <source>
        <dbReference type="PROSITE-ProRule" id="PRU00409"/>
    </source>
</evidence>
<dbReference type="AlphaFoldDB" id="A0A1H1F8B7"/>
<dbReference type="Gene3D" id="3.30.470.20">
    <property type="entry name" value="ATP-grasp fold, B domain"/>
    <property type="match status" value="1"/>
</dbReference>
<dbReference type="Proteomes" id="UP000198848">
    <property type="component" value="Unassembled WGS sequence"/>
</dbReference>
<accession>A0A1H1F8B7</accession>
<gene>
    <name evidence="3" type="ORF">SAMN04489842_1846</name>
</gene>
<feature type="domain" description="ATP-grasp" evidence="2">
    <location>
        <begin position="185"/>
        <end position="377"/>
    </location>
</feature>
<dbReference type="SUPFAM" id="SSF56059">
    <property type="entry name" value="Glutathione synthetase ATP-binding domain-like"/>
    <property type="match status" value="1"/>
</dbReference>
<organism evidence="3 4">
    <name type="scientific">Natronobacterium texcoconense</name>
    <dbReference type="NCBI Taxonomy" id="1095778"/>
    <lineage>
        <taxon>Archaea</taxon>
        <taxon>Methanobacteriati</taxon>
        <taxon>Methanobacteriota</taxon>
        <taxon>Stenosarchaea group</taxon>
        <taxon>Halobacteria</taxon>
        <taxon>Halobacteriales</taxon>
        <taxon>Natrialbaceae</taxon>
        <taxon>Natronobacterium</taxon>
    </lineage>
</organism>
<sequence length="462" mass="52427">MAWLTSKWGRTTLEYTGFPVSDGEPVGRRPVETASGSIGSSNRFPKVVSMGSGGTTAEDAAWTDGSVAVPAITAPSTLACFRSLGRRNGERIRTIALADRDGVPATRSKYCDESVPVPSPHEDLVAYKDALLSIAMRPDVRTIIPVRDVDVYVLAKYRDEFDEYVSTPWPDIETLRSVQDRVRLFDAAESAGVAVPETRLLGDSNDDWDRQWIVKARYSILVDEYVDRYSPAEFLDPPKTEYLRPGAEPDVDRFRREMDHDPLLQEYVPTTEEYGFFALYDHGEPVATFQHRQRRGYSYAGGASSFRESVRIPALEEAGRDLLDHLEWHGLAMVEFLRDDETGEFKLMEINPRFWSSLPFSVQAGADFPYYYWQLANGRKDRIDHEYEAGLAGHLIRGELLYLRSILFEDVDLAEKPSFTTAVSEIVTSMVEHPRFDCASVDDVRPFLWDMREAYNHYNGRV</sequence>
<keyword evidence="1" id="KW-0067">ATP-binding</keyword>
<evidence type="ECO:0000313" key="3">
    <source>
        <dbReference type="EMBL" id="SDQ96676.1"/>
    </source>
</evidence>
<dbReference type="PROSITE" id="PS50975">
    <property type="entry name" value="ATP_GRASP"/>
    <property type="match status" value="1"/>
</dbReference>
<keyword evidence="3" id="KW-0436">Ligase</keyword>
<reference evidence="4" key="1">
    <citation type="submission" date="2016-10" db="EMBL/GenBank/DDBJ databases">
        <authorList>
            <person name="Varghese N."/>
            <person name="Submissions S."/>
        </authorList>
    </citation>
    <scope>NUCLEOTIDE SEQUENCE [LARGE SCALE GENOMIC DNA]</scope>
    <source>
        <strain evidence="4">DSM 24767</strain>
    </source>
</reference>
<proteinExistence type="predicted"/>
<dbReference type="STRING" id="1095778.SAMN04489842_1846"/>
<name>A0A1H1F8B7_NATTX</name>
<dbReference type="GO" id="GO:0016874">
    <property type="term" value="F:ligase activity"/>
    <property type="evidence" value="ECO:0007669"/>
    <property type="project" value="UniProtKB-KW"/>
</dbReference>
<evidence type="ECO:0000259" key="2">
    <source>
        <dbReference type="PROSITE" id="PS50975"/>
    </source>
</evidence>